<sequence>MPDPLSRDAAQQARRPAVAQARQPSAVTPGGPDLVRVLHGNPSDEDLAALTVVLCAVTRHLAAAPVRPGVPRAGWGDTRRDRSWSAGSWRAASRGWGRGSRA</sequence>
<feature type="compositionally biased region" description="Low complexity" evidence="1">
    <location>
        <begin position="7"/>
        <end position="27"/>
    </location>
</feature>
<accession>A0A2I0SVZ8</accession>
<proteinExistence type="predicted"/>
<keyword evidence="3" id="KW-1185">Reference proteome</keyword>
<dbReference type="GO" id="GO:0003989">
    <property type="term" value="F:acetyl-CoA carboxylase activity"/>
    <property type="evidence" value="ECO:0007669"/>
    <property type="project" value="InterPro"/>
</dbReference>
<evidence type="ECO:0000313" key="2">
    <source>
        <dbReference type="EMBL" id="PKT74070.1"/>
    </source>
</evidence>
<feature type="compositionally biased region" description="Low complexity" evidence="1">
    <location>
        <begin position="84"/>
        <end position="95"/>
    </location>
</feature>
<gene>
    <name evidence="2" type="ORF">CW362_05315</name>
</gene>
<reference evidence="2 3" key="1">
    <citation type="submission" date="2017-12" db="EMBL/GenBank/DDBJ databases">
        <title>Streptomyces populusis sp. nov., a novel endophytic actinobacterium isolated from stems of Populus adenopoda Maxim.</title>
        <authorList>
            <person name="Wang Z."/>
        </authorList>
    </citation>
    <scope>NUCLEOTIDE SEQUENCE [LARGE SCALE GENOMIC DNA]</scope>
    <source>
        <strain evidence="2 3">A249</strain>
    </source>
</reference>
<evidence type="ECO:0000313" key="3">
    <source>
        <dbReference type="Proteomes" id="UP000236178"/>
    </source>
</evidence>
<protein>
    <recommendedName>
        <fullName evidence="4">Acyl-CoA carboxylase subunit epsilon</fullName>
    </recommendedName>
</protein>
<comment type="caution">
    <text evidence="2">The sequence shown here is derived from an EMBL/GenBank/DDBJ whole genome shotgun (WGS) entry which is preliminary data.</text>
</comment>
<evidence type="ECO:0000256" key="1">
    <source>
        <dbReference type="SAM" id="MobiDB-lite"/>
    </source>
</evidence>
<organism evidence="2 3">
    <name type="scientific">Streptomyces populi</name>
    <dbReference type="NCBI Taxonomy" id="2058924"/>
    <lineage>
        <taxon>Bacteria</taxon>
        <taxon>Bacillati</taxon>
        <taxon>Actinomycetota</taxon>
        <taxon>Actinomycetes</taxon>
        <taxon>Kitasatosporales</taxon>
        <taxon>Streptomycetaceae</taxon>
        <taxon>Streptomyces</taxon>
    </lineage>
</organism>
<feature type="region of interest" description="Disordered" evidence="1">
    <location>
        <begin position="67"/>
        <end position="102"/>
    </location>
</feature>
<dbReference type="GO" id="GO:0004658">
    <property type="term" value="F:propionyl-CoA carboxylase activity"/>
    <property type="evidence" value="ECO:0007669"/>
    <property type="project" value="InterPro"/>
</dbReference>
<name>A0A2I0SVZ8_9ACTN</name>
<dbReference type="Proteomes" id="UP000236178">
    <property type="component" value="Unassembled WGS sequence"/>
</dbReference>
<feature type="region of interest" description="Disordered" evidence="1">
    <location>
        <begin position="1"/>
        <end position="39"/>
    </location>
</feature>
<dbReference type="EMBL" id="PJOS01000006">
    <property type="protein sequence ID" value="PKT74070.1"/>
    <property type="molecule type" value="Genomic_DNA"/>
</dbReference>
<dbReference type="RefSeq" id="WP_103548170.1">
    <property type="nucleotide sequence ID" value="NZ_JBHJSK010000019.1"/>
</dbReference>
<dbReference type="Pfam" id="PF13822">
    <property type="entry name" value="ACC_epsilon"/>
    <property type="match status" value="1"/>
</dbReference>
<evidence type="ECO:0008006" key="4">
    <source>
        <dbReference type="Google" id="ProtNLM"/>
    </source>
</evidence>
<dbReference type="AlphaFoldDB" id="A0A2I0SVZ8"/>
<dbReference type="InterPro" id="IPR032716">
    <property type="entry name" value="ACC_epsilon"/>
</dbReference>